<dbReference type="HOGENOM" id="CLU_211369_0_0_5"/>
<keyword evidence="3" id="KW-1185">Reference proteome</keyword>
<organism evidence="2 3">
    <name type="scientific">Brucella suis biovar 1 (strain 1330)</name>
    <dbReference type="NCBI Taxonomy" id="204722"/>
    <lineage>
        <taxon>Bacteria</taxon>
        <taxon>Pseudomonadati</taxon>
        <taxon>Pseudomonadota</taxon>
        <taxon>Alphaproteobacteria</taxon>
        <taxon>Hyphomicrobiales</taxon>
        <taxon>Brucellaceae</taxon>
        <taxon>Brucella/Ochrobactrum group</taxon>
        <taxon>Brucella</taxon>
    </lineage>
</organism>
<dbReference type="EMBL" id="CP002997">
    <property type="protein sequence ID" value="AEM18797.1"/>
    <property type="molecule type" value="Genomic_DNA"/>
</dbReference>
<protein>
    <submittedName>
        <fullName evidence="2">Uncharacterized protein</fullName>
    </submittedName>
</protein>
<proteinExistence type="predicted"/>
<dbReference type="KEGG" id="bms:BR1470"/>
<feature type="transmembrane region" description="Helical" evidence="1">
    <location>
        <begin position="6"/>
        <end position="29"/>
    </location>
</feature>
<keyword evidence="1" id="KW-0472">Membrane</keyword>
<accession>A0A0H3GCI2</accession>
<sequence>MGLCTSGYKILIVFLNSIRMNIALLVHFIQLLKRKVRFKLFPPQRRKLICHSFQTTV</sequence>
<evidence type="ECO:0000313" key="3">
    <source>
        <dbReference type="Proteomes" id="UP000007104"/>
    </source>
</evidence>
<gene>
    <name evidence="2" type="ordered locus">BS1330_I1464</name>
</gene>
<evidence type="ECO:0000256" key="1">
    <source>
        <dbReference type="SAM" id="Phobius"/>
    </source>
</evidence>
<name>A0A0H3GCI2_BRUSU</name>
<dbReference type="AlphaFoldDB" id="A0A0H3GCI2"/>
<dbReference type="Proteomes" id="UP000007104">
    <property type="component" value="Chromosome I"/>
</dbReference>
<keyword evidence="1" id="KW-0812">Transmembrane</keyword>
<keyword evidence="1" id="KW-1133">Transmembrane helix</keyword>
<dbReference type="KEGG" id="bsi:BS1330_I1464"/>
<evidence type="ECO:0000313" key="2">
    <source>
        <dbReference type="EMBL" id="AEM18797.1"/>
    </source>
</evidence>
<reference evidence="2 3" key="1">
    <citation type="journal article" date="2011" name="J. Bacteriol.">
        <title>Revised genome sequence of Brucella suis 1330.</title>
        <authorList>
            <person name="Tae H."/>
            <person name="Shallom S."/>
            <person name="Settlage R."/>
            <person name="Preston D."/>
            <person name="Adams L.G."/>
            <person name="Garner H.R."/>
        </authorList>
    </citation>
    <scope>NUCLEOTIDE SEQUENCE [LARGE SCALE GENOMIC DNA]</scope>
    <source>
        <strain evidence="2 3">1330</strain>
    </source>
</reference>